<feature type="chain" id="PRO_5042940528" evidence="3">
    <location>
        <begin position="21"/>
        <end position="379"/>
    </location>
</feature>
<protein>
    <submittedName>
        <fullName evidence="4">Uncharacterized protein</fullName>
    </submittedName>
</protein>
<accession>A0AAN9ALV1</accession>
<keyword evidence="2" id="KW-1133">Transmembrane helix</keyword>
<comment type="caution">
    <text evidence="4">The sequence shown here is derived from an EMBL/GenBank/DDBJ whole genome shotgun (WGS) entry which is preliminary data.</text>
</comment>
<feature type="region of interest" description="Disordered" evidence="1">
    <location>
        <begin position="154"/>
        <end position="185"/>
    </location>
</feature>
<dbReference type="AlphaFoldDB" id="A0AAN9ALV1"/>
<evidence type="ECO:0000313" key="5">
    <source>
        <dbReference type="Proteomes" id="UP001374579"/>
    </source>
</evidence>
<evidence type="ECO:0000256" key="3">
    <source>
        <dbReference type="SAM" id="SignalP"/>
    </source>
</evidence>
<evidence type="ECO:0000256" key="1">
    <source>
        <dbReference type="SAM" id="MobiDB-lite"/>
    </source>
</evidence>
<evidence type="ECO:0000313" key="4">
    <source>
        <dbReference type="EMBL" id="KAK7089249.1"/>
    </source>
</evidence>
<name>A0AAN9ALV1_9CAEN</name>
<sequence length="379" mass="41693">MENVMFVSLLLYCCLLITAGTDGQLAEDVEIENCSGNVIDIQENANNTIICKGFRVLDTIVWTLAKSDREILKATCYPENCTEYSPGTVDTCDFHCNVYQSDHFAVERSPSHSTLFYQQYDREVDKVTCESRRSGTTRRTKWCHVNVIHTNRPVSTRGTTTATSSLDVSPLPDSVDYTSPRTQEENDLPMGALVGGIVAGVAVIIIVVVVVVVCVRRKRKQKPAGSALGSSNDTATENDDFEEHVSPMYSTSDGPDASQQNDENTYEVPAHRPPNAEPEHVYNDSNTATTTTTTTPSHSIATTTGDLRNTTTNQRRGHGKKSDNVHHNPVYVNENPPGEESSGLQQHPTYANDHHQTAQGDVDANRDSNPYEIKDTGIN</sequence>
<evidence type="ECO:0000256" key="2">
    <source>
        <dbReference type="SAM" id="Phobius"/>
    </source>
</evidence>
<dbReference type="EMBL" id="JBAMIC010002449">
    <property type="protein sequence ID" value="KAK7089249.1"/>
    <property type="molecule type" value="Genomic_DNA"/>
</dbReference>
<keyword evidence="3" id="KW-0732">Signal</keyword>
<gene>
    <name evidence="4" type="ORF">V1264_025058</name>
</gene>
<dbReference type="Proteomes" id="UP001374579">
    <property type="component" value="Unassembled WGS sequence"/>
</dbReference>
<keyword evidence="2" id="KW-0812">Transmembrane</keyword>
<feature type="compositionally biased region" description="Polar residues" evidence="1">
    <location>
        <begin position="248"/>
        <end position="263"/>
    </location>
</feature>
<feature type="transmembrane region" description="Helical" evidence="2">
    <location>
        <begin position="190"/>
        <end position="215"/>
    </location>
</feature>
<keyword evidence="5" id="KW-1185">Reference proteome</keyword>
<feature type="compositionally biased region" description="Polar residues" evidence="1">
    <location>
        <begin position="154"/>
        <end position="167"/>
    </location>
</feature>
<keyword evidence="2" id="KW-0472">Membrane</keyword>
<reference evidence="4 5" key="1">
    <citation type="submission" date="2024-02" db="EMBL/GenBank/DDBJ databases">
        <title>Chromosome-scale genome assembly of the rough periwinkle Littorina saxatilis.</title>
        <authorList>
            <person name="De Jode A."/>
            <person name="Faria R."/>
            <person name="Formenti G."/>
            <person name="Sims Y."/>
            <person name="Smith T.P."/>
            <person name="Tracey A."/>
            <person name="Wood J.M.D."/>
            <person name="Zagrodzka Z.B."/>
            <person name="Johannesson K."/>
            <person name="Butlin R.K."/>
            <person name="Leder E.H."/>
        </authorList>
    </citation>
    <scope>NUCLEOTIDE SEQUENCE [LARGE SCALE GENOMIC DNA]</scope>
    <source>
        <strain evidence="4">Snail1</strain>
        <tissue evidence="4">Muscle</tissue>
    </source>
</reference>
<organism evidence="4 5">
    <name type="scientific">Littorina saxatilis</name>
    <dbReference type="NCBI Taxonomy" id="31220"/>
    <lineage>
        <taxon>Eukaryota</taxon>
        <taxon>Metazoa</taxon>
        <taxon>Spiralia</taxon>
        <taxon>Lophotrochozoa</taxon>
        <taxon>Mollusca</taxon>
        <taxon>Gastropoda</taxon>
        <taxon>Caenogastropoda</taxon>
        <taxon>Littorinimorpha</taxon>
        <taxon>Littorinoidea</taxon>
        <taxon>Littorinidae</taxon>
        <taxon>Littorina</taxon>
    </lineage>
</organism>
<feature type="compositionally biased region" description="Low complexity" evidence="1">
    <location>
        <begin position="287"/>
        <end position="312"/>
    </location>
</feature>
<feature type="signal peptide" evidence="3">
    <location>
        <begin position="1"/>
        <end position="20"/>
    </location>
</feature>
<feature type="region of interest" description="Disordered" evidence="1">
    <location>
        <begin position="245"/>
        <end position="379"/>
    </location>
</feature>
<proteinExistence type="predicted"/>